<evidence type="ECO:0000313" key="2">
    <source>
        <dbReference type="EMBL" id="SJZ95418.1"/>
    </source>
</evidence>
<dbReference type="RefSeq" id="WP_078694513.1">
    <property type="nucleotide sequence ID" value="NZ_FUWX01000016.1"/>
</dbReference>
<proteinExistence type="predicted"/>
<organism evidence="2 3">
    <name type="scientific">Cetobacterium ceti</name>
    <dbReference type="NCBI Taxonomy" id="180163"/>
    <lineage>
        <taxon>Bacteria</taxon>
        <taxon>Fusobacteriati</taxon>
        <taxon>Fusobacteriota</taxon>
        <taxon>Fusobacteriia</taxon>
        <taxon>Fusobacteriales</taxon>
        <taxon>Fusobacteriaceae</taxon>
        <taxon>Cetobacterium</taxon>
    </lineage>
</organism>
<accession>A0A1T4PWU9</accession>
<dbReference type="CDD" id="cd02696">
    <property type="entry name" value="MurNAc-LAA"/>
    <property type="match status" value="1"/>
</dbReference>
<dbReference type="SUPFAM" id="SSF53187">
    <property type="entry name" value="Zn-dependent exopeptidases"/>
    <property type="match status" value="1"/>
</dbReference>
<name>A0A1T4PWU9_9FUSO</name>
<dbReference type="GO" id="GO:0008745">
    <property type="term" value="F:N-acetylmuramoyl-L-alanine amidase activity"/>
    <property type="evidence" value="ECO:0007669"/>
    <property type="project" value="InterPro"/>
</dbReference>
<evidence type="ECO:0000259" key="1">
    <source>
        <dbReference type="SMART" id="SM00646"/>
    </source>
</evidence>
<dbReference type="OrthoDB" id="5344211at2"/>
<feature type="domain" description="MurNAc-LAA" evidence="1">
    <location>
        <begin position="64"/>
        <end position="176"/>
    </location>
</feature>
<keyword evidence="3" id="KW-1185">Reference proteome</keyword>
<sequence length="183" mass="20803">MKNKRVILLAGHNFISPGCHTVIDKKIITEFDLVTDIVANVFKRERLMGIDLINKARNQFGDLVSEVNSLNGDYLISCHLNAYDNKSQGTEVLYSYISQRGKELARIAQDKLVKHLGLNDRGIKPTKLNERGGSILNKTKPVAILLEPFFLDDITDRAILDDYMRKTEDAILEILNYIDKQEL</sequence>
<dbReference type="Gene3D" id="3.40.630.40">
    <property type="entry name" value="Zn-dependent exopeptidases"/>
    <property type="match status" value="1"/>
</dbReference>
<reference evidence="2 3" key="1">
    <citation type="submission" date="2017-02" db="EMBL/GenBank/DDBJ databases">
        <authorList>
            <person name="Peterson S.W."/>
        </authorList>
    </citation>
    <scope>NUCLEOTIDE SEQUENCE [LARGE SCALE GENOMIC DNA]</scope>
    <source>
        <strain evidence="2 3">ATCC 700028</strain>
    </source>
</reference>
<dbReference type="AlphaFoldDB" id="A0A1T4PWU9"/>
<dbReference type="GO" id="GO:0009253">
    <property type="term" value="P:peptidoglycan catabolic process"/>
    <property type="evidence" value="ECO:0007669"/>
    <property type="project" value="InterPro"/>
</dbReference>
<protein>
    <submittedName>
        <fullName evidence="2">N-acetylmuramoyl-L-alanine amidase</fullName>
    </submittedName>
</protein>
<evidence type="ECO:0000313" key="3">
    <source>
        <dbReference type="Proteomes" id="UP000191153"/>
    </source>
</evidence>
<dbReference type="EMBL" id="FUWX01000016">
    <property type="protein sequence ID" value="SJZ95418.1"/>
    <property type="molecule type" value="Genomic_DNA"/>
</dbReference>
<dbReference type="Proteomes" id="UP000191153">
    <property type="component" value="Unassembled WGS sequence"/>
</dbReference>
<gene>
    <name evidence="2" type="ORF">SAMN02745174_02060</name>
</gene>
<dbReference type="STRING" id="180163.SAMN02745174_02060"/>
<dbReference type="Pfam" id="PF01520">
    <property type="entry name" value="Amidase_3"/>
    <property type="match status" value="1"/>
</dbReference>
<dbReference type="InterPro" id="IPR002508">
    <property type="entry name" value="MurNAc-LAA_cat"/>
</dbReference>
<dbReference type="SMART" id="SM00646">
    <property type="entry name" value="Ami_3"/>
    <property type="match status" value="1"/>
</dbReference>